<dbReference type="GO" id="GO:0006338">
    <property type="term" value="P:chromatin remodeling"/>
    <property type="evidence" value="ECO:0007669"/>
    <property type="project" value="UniProtKB-ARBA"/>
</dbReference>
<evidence type="ECO:0000313" key="16">
    <source>
        <dbReference type="EMBL" id="KAE8241754.1"/>
    </source>
</evidence>
<dbReference type="GO" id="GO:0003887">
    <property type="term" value="F:DNA-directed DNA polymerase activity"/>
    <property type="evidence" value="ECO:0007669"/>
    <property type="project" value="UniProtKB-KW"/>
</dbReference>
<dbReference type="InterPro" id="IPR043502">
    <property type="entry name" value="DNA/RNA_pol_sf"/>
</dbReference>
<dbReference type="InterPro" id="IPR056924">
    <property type="entry name" value="SH3_Tf2-1"/>
</dbReference>
<dbReference type="InterPro" id="IPR000953">
    <property type="entry name" value="Chromo/chromo_shadow_dom"/>
</dbReference>
<dbReference type="FunFam" id="1.10.340.70:FF:000001">
    <property type="entry name" value="Retrovirus-related Pol polyprotein from transposon gypsy-like Protein"/>
    <property type="match status" value="1"/>
</dbReference>
<dbReference type="InterPro" id="IPR001584">
    <property type="entry name" value="Integrase_cat-core"/>
</dbReference>
<dbReference type="CDD" id="cd00024">
    <property type="entry name" value="CD_CSD"/>
    <property type="match status" value="1"/>
</dbReference>
<dbReference type="SUPFAM" id="SSF54160">
    <property type="entry name" value="Chromo domain-like"/>
    <property type="match status" value="1"/>
</dbReference>
<keyword evidence="2" id="KW-0808">Transferase</keyword>
<dbReference type="GO" id="GO:0006508">
    <property type="term" value="P:proteolysis"/>
    <property type="evidence" value="ECO:0007669"/>
    <property type="project" value="UniProtKB-KW"/>
</dbReference>
<dbReference type="InterPro" id="IPR050951">
    <property type="entry name" value="Retrovirus_Pol_polyprotein"/>
</dbReference>
<dbReference type="CDD" id="cd09274">
    <property type="entry name" value="RNase_HI_RT_Ty3"/>
    <property type="match status" value="1"/>
</dbReference>
<dbReference type="InterPro" id="IPR041588">
    <property type="entry name" value="Integrase_H2C2"/>
</dbReference>
<dbReference type="FunFam" id="3.30.420.10:FF:000032">
    <property type="entry name" value="Retrovirus-related Pol polyprotein from transposon 297-like Protein"/>
    <property type="match status" value="1"/>
</dbReference>
<dbReference type="Gene3D" id="3.30.70.270">
    <property type="match status" value="2"/>
</dbReference>
<dbReference type="Gene3D" id="1.10.340.70">
    <property type="match status" value="1"/>
</dbReference>
<evidence type="ECO:0000256" key="1">
    <source>
        <dbReference type="ARBA" id="ARBA00022670"/>
    </source>
</evidence>
<keyword evidence="3" id="KW-0548">Nucleotidyltransferase</keyword>
<dbReference type="InterPro" id="IPR012337">
    <property type="entry name" value="RNaseH-like_sf"/>
</dbReference>
<evidence type="ECO:0000256" key="3">
    <source>
        <dbReference type="ARBA" id="ARBA00022695"/>
    </source>
</evidence>
<dbReference type="EMBL" id="LWDD02002232">
    <property type="protein sequence ID" value="KAE8241754.1"/>
    <property type="molecule type" value="Genomic_DNA"/>
</dbReference>
<evidence type="ECO:0000256" key="14">
    <source>
        <dbReference type="ARBA" id="ARBA00023125"/>
    </source>
</evidence>
<evidence type="ECO:0000256" key="4">
    <source>
        <dbReference type="ARBA" id="ARBA00022722"/>
    </source>
</evidence>
<gene>
    <name evidence="16" type="ORF">A4X03_0g8092</name>
</gene>
<dbReference type="Pfam" id="PF17921">
    <property type="entry name" value="Integrase_H2C2"/>
    <property type="match status" value="1"/>
</dbReference>
<reference evidence="16" key="2">
    <citation type="journal article" date="2019" name="IMA Fungus">
        <title>Genome sequencing and comparison of five Tilletia species to identify candidate genes for the detection of regulated species infecting wheat.</title>
        <authorList>
            <person name="Nguyen H.D.T."/>
            <person name="Sultana T."/>
            <person name="Kesanakurti P."/>
            <person name="Hambleton S."/>
        </authorList>
    </citation>
    <scope>NUCLEOTIDE SEQUENCE</scope>
    <source>
        <strain evidence="16">DAOMC 238032</strain>
    </source>
</reference>
<keyword evidence="6" id="KW-0064">Aspartyl protease</keyword>
<dbReference type="PROSITE" id="PS50878">
    <property type="entry name" value="RT_POL"/>
    <property type="match status" value="1"/>
</dbReference>
<dbReference type="GO" id="GO:0003964">
    <property type="term" value="F:RNA-directed DNA polymerase activity"/>
    <property type="evidence" value="ECO:0007669"/>
    <property type="project" value="UniProtKB-KW"/>
</dbReference>
<evidence type="ECO:0008006" key="18">
    <source>
        <dbReference type="Google" id="ProtNLM"/>
    </source>
</evidence>
<keyword evidence="12" id="KW-0695">RNA-directed DNA polymerase</keyword>
<dbReference type="SUPFAM" id="SSF53098">
    <property type="entry name" value="Ribonuclease H-like"/>
    <property type="match status" value="1"/>
</dbReference>
<evidence type="ECO:0000256" key="7">
    <source>
        <dbReference type="ARBA" id="ARBA00022759"/>
    </source>
</evidence>
<dbReference type="Pfam" id="PF00078">
    <property type="entry name" value="RVT_1"/>
    <property type="match status" value="1"/>
</dbReference>
<keyword evidence="8" id="KW-0378">Hydrolase</keyword>
<keyword evidence="15" id="KW-0233">DNA recombination</keyword>
<keyword evidence="10" id="KW-0694">RNA-binding</keyword>
<dbReference type="Gene3D" id="2.40.50.40">
    <property type="match status" value="1"/>
</dbReference>
<dbReference type="PANTHER" id="PTHR37984:SF5">
    <property type="entry name" value="PROTEIN NYNRIN-LIKE"/>
    <property type="match status" value="1"/>
</dbReference>
<keyword evidence="11" id="KW-0229">DNA integration</keyword>
<proteinExistence type="predicted"/>
<comment type="caution">
    <text evidence="16">The sequence shown here is derived from an EMBL/GenBank/DDBJ whole genome shotgun (WGS) entry which is preliminary data.</text>
</comment>
<name>A0A177VG22_9BASI</name>
<protein>
    <recommendedName>
        <fullName evidence="18">Reverse transcriptase</fullName>
    </recommendedName>
</protein>
<evidence type="ECO:0000256" key="10">
    <source>
        <dbReference type="ARBA" id="ARBA00022884"/>
    </source>
</evidence>
<evidence type="ECO:0000256" key="9">
    <source>
        <dbReference type="ARBA" id="ARBA00022842"/>
    </source>
</evidence>
<evidence type="ECO:0000256" key="15">
    <source>
        <dbReference type="ARBA" id="ARBA00023172"/>
    </source>
</evidence>
<evidence type="ECO:0000256" key="2">
    <source>
        <dbReference type="ARBA" id="ARBA00022679"/>
    </source>
</evidence>
<evidence type="ECO:0000313" key="17">
    <source>
        <dbReference type="Proteomes" id="UP000077671"/>
    </source>
</evidence>
<dbReference type="InterPro" id="IPR000477">
    <property type="entry name" value="RT_dom"/>
</dbReference>
<dbReference type="GO" id="GO:0004190">
    <property type="term" value="F:aspartic-type endopeptidase activity"/>
    <property type="evidence" value="ECO:0007669"/>
    <property type="project" value="UniProtKB-KW"/>
</dbReference>
<dbReference type="GO" id="GO:0004519">
    <property type="term" value="F:endonuclease activity"/>
    <property type="evidence" value="ECO:0007669"/>
    <property type="project" value="UniProtKB-KW"/>
</dbReference>
<dbReference type="FunFam" id="3.30.70.270:FF:000063">
    <property type="entry name" value="Zinc knuckle domaincontaining protein"/>
    <property type="match status" value="1"/>
</dbReference>
<evidence type="ECO:0000256" key="13">
    <source>
        <dbReference type="ARBA" id="ARBA00022932"/>
    </source>
</evidence>
<dbReference type="AlphaFoldDB" id="A0A177VG22"/>
<dbReference type="CDD" id="cd01647">
    <property type="entry name" value="RT_LTR"/>
    <property type="match status" value="1"/>
</dbReference>
<evidence type="ECO:0000256" key="11">
    <source>
        <dbReference type="ARBA" id="ARBA00022908"/>
    </source>
</evidence>
<sequence>MPFGLCNAPGTFQRLMNDLFRPFLDRFVIVYLDDILIYSETLEEHQQHVAQVLKLIQDEQLYAARQKCELFKTSTEFLGHIVSGNGVSMDPKKTDSIESWPTPKCVRGIQVFLGMANFYRRFIKNFSTMAELLTRLLTKSLPFAWGPEQDHSFSSLKQSFQSAPVRRIFRPDLPIRVSTDSSDFGIGGVLEQKFEHRWHPIAFESRKLTPAERNYPIREKELLAIVHCLTVWRIYLEDVENFEVFTDHHSLQYFKTQKELNKRQARWQELLCNFTYTIKYIPGPSNSVPDALSRRPDYLNFVRLLPGSAATSALTSVSAETTSRQLHFDTAASSIRVNAIGISSPISGFLLDVKTATPDTSEFKLLSDPSTSRTRSQHNHLRGLQLQDGLIVKDNSRLFVPSEQLRLQVLREHHDAPLGGHLGTDKTLATINRDYYWPGMDDMVRKYIKTCDLCQRIKPPTHKPYGALDPLSAPSNPWSSVSMDFITDIPKSRSGFTAIFVVVDRFSKMVHFYPCNMDGLDALATAKLFLKVIALHGVPDSIVSDRDPRFKSAFWQSLMKLLGVKLNISSAYHAQTDGQTERTNRTLEHILRPYCSYQQDDWDELLPMAEFAVNNAPSATTGVSPFQANYRRHPRTPSTLGISVPAPASVTLAEDINALHQEMHDRILKAQARQKHHADKRRTDFELNINDLVLLSTENIKTTRPSKKLDFRRAGPFKILSKVGKVSYKLDLPSSMSGLHPVFHISMLEPYHDPASGSSLPRAPAPPPPDIINDMPEYEVETILAKRTYRRQVQYLVKWVGYPLHDATWEAADNLSNSQRLIRAYEDRPPAPAS</sequence>
<dbReference type="GO" id="GO:0046872">
    <property type="term" value="F:metal ion binding"/>
    <property type="evidence" value="ECO:0007669"/>
    <property type="project" value="UniProtKB-KW"/>
</dbReference>
<dbReference type="Pfam" id="PF17917">
    <property type="entry name" value="RT_RNaseH"/>
    <property type="match status" value="1"/>
</dbReference>
<dbReference type="GO" id="GO:0003723">
    <property type="term" value="F:RNA binding"/>
    <property type="evidence" value="ECO:0007669"/>
    <property type="project" value="UniProtKB-KW"/>
</dbReference>
<dbReference type="PROSITE" id="PS50013">
    <property type="entry name" value="CHROMO_2"/>
    <property type="match status" value="1"/>
</dbReference>
<dbReference type="FunFam" id="3.30.70.270:FF:000003">
    <property type="entry name" value="Transposon Ty3-G Gag-Pol polyprotein"/>
    <property type="match status" value="1"/>
</dbReference>
<reference evidence="16" key="1">
    <citation type="submission" date="2016-04" db="EMBL/GenBank/DDBJ databases">
        <authorList>
            <person name="Nguyen H.D."/>
            <person name="Kesanakurti P."/>
            <person name="Cullis J."/>
            <person name="Levesque C.A."/>
            <person name="Hambleton S."/>
        </authorList>
    </citation>
    <scope>NUCLEOTIDE SEQUENCE</scope>
    <source>
        <strain evidence="16">DAOMC 238032</strain>
    </source>
</reference>
<dbReference type="SUPFAM" id="SSF56672">
    <property type="entry name" value="DNA/RNA polymerases"/>
    <property type="match status" value="1"/>
</dbReference>
<dbReference type="GO" id="GO:0015074">
    <property type="term" value="P:DNA integration"/>
    <property type="evidence" value="ECO:0007669"/>
    <property type="project" value="UniProtKB-KW"/>
</dbReference>
<dbReference type="InterPro" id="IPR016197">
    <property type="entry name" value="Chromo-like_dom_sf"/>
</dbReference>
<dbReference type="Gene3D" id="3.30.420.10">
    <property type="entry name" value="Ribonuclease H-like superfamily/Ribonuclease H"/>
    <property type="match status" value="1"/>
</dbReference>
<dbReference type="InterPro" id="IPR041373">
    <property type="entry name" value="RT_RNaseH"/>
</dbReference>
<dbReference type="PANTHER" id="PTHR37984">
    <property type="entry name" value="PROTEIN CBG26694"/>
    <property type="match status" value="1"/>
</dbReference>
<keyword evidence="9" id="KW-0460">Magnesium</keyword>
<dbReference type="InterPro" id="IPR043128">
    <property type="entry name" value="Rev_trsase/Diguanyl_cyclase"/>
</dbReference>
<dbReference type="InterPro" id="IPR036397">
    <property type="entry name" value="RNaseH_sf"/>
</dbReference>
<dbReference type="Pfam" id="PF24626">
    <property type="entry name" value="SH3_Tf2-1"/>
    <property type="match status" value="1"/>
</dbReference>
<keyword evidence="14" id="KW-0238">DNA-binding</keyword>
<organism evidence="16 17">
    <name type="scientific">Tilletia caries</name>
    <name type="common">wheat bunt fungus</name>
    <dbReference type="NCBI Taxonomy" id="13290"/>
    <lineage>
        <taxon>Eukaryota</taxon>
        <taxon>Fungi</taxon>
        <taxon>Dikarya</taxon>
        <taxon>Basidiomycota</taxon>
        <taxon>Ustilaginomycotina</taxon>
        <taxon>Exobasidiomycetes</taxon>
        <taxon>Tilletiales</taxon>
        <taxon>Tilletiaceae</taxon>
        <taxon>Tilletia</taxon>
    </lineage>
</organism>
<evidence type="ECO:0000256" key="8">
    <source>
        <dbReference type="ARBA" id="ARBA00022801"/>
    </source>
</evidence>
<accession>A0A177VG22</accession>
<evidence type="ECO:0000256" key="5">
    <source>
        <dbReference type="ARBA" id="ARBA00022723"/>
    </source>
</evidence>
<dbReference type="FunFam" id="3.10.20.370:FF:000001">
    <property type="entry name" value="Retrovirus-related Pol polyprotein from transposon 17.6-like protein"/>
    <property type="match status" value="1"/>
</dbReference>
<keyword evidence="1" id="KW-0645">Protease</keyword>
<dbReference type="PROSITE" id="PS50994">
    <property type="entry name" value="INTEGRASE"/>
    <property type="match status" value="1"/>
</dbReference>
<dbReference type="GO" id="GO:0006310">
    <property type="term" value="P:DNA recombination"/>
    <property type="evidence" value="ECO:0007669"/>
    <property type="project" value="UniProtKB-KW"/>
</dbReference>
<keyword evidence="4" id="KW-0540">Nuclease</keyword>
<evidence type="ECO:0000256" key="6">
    <source>
        <dbReference type="ARBA" id="ARBA00022750"/>
    </source>
</evidence>
<dbReference type="Proteomes" id="UP000077671">
    <property type="component" value="Unassembled WGS sequence"/>
</dbReference>
<dbReference type="GO" id="GO:0003677">
    <property type="term" value="F:DNA binding"/>
    <property type="evidence" value="ECO:0007669"/>
    <property type="project" value="UniProtKB-KW"/>
</dbReference>
<dbReference type="InterPro" id="IPR023780">
    <property type="entry name" value="Chromo_domain"/>
</dbReference>
<dbReference type="SMART" id="SM00298">
    <property type="entry name" value="CHROMO"/>
    <property type="match status" value="1"/>
</dbReference>
<dbReference type="Pfam" id="PF00385">
    <property type="entry name" value="Chromo"/>
    <property type="match status" value="1"/>
</dbReference>
<keyword evidence="7" id="KW-0255">Endonuclease</keyword>
<dbReference type="GO" id="GO:0005634">
    <property type="term" value="C:nucleus"/>
    <property type="evidence" value="ECO:0007669"/>
    <property type="project" value="UniProtKB-ARBA"/>
</dbReference>
<evidence type="ECO:0000256" key="12">
    <source>
        <dbReference type="ARBA" id="ARBA00022918"/>
    </source>
</evidence>
<keyword evidence="13" id="KW-0239">DNA-directed DNA polymerase</keyword>
<keyword evidence="5" id="KW-0479">Metal-binding</keyword>